<organism evidence="3">
    <name type="scientific">Roseihalotalea indica</name>
    <dbReference type="NCBI Taxonomy" id="2867963"/>
    <lineage>
        <taxon>Bacteria</taxon>
        <taxon>Pseudomonadati</taxon>
        <taxon>Bacteroidota</taxon>
        <taxon>Cytophagia</taxon>
        <taxon>Cytophagales</taxon>
        <taxon>Catalimonadaceae</taxon>
        <taxon>Roseihalotalea</taxon>
    </lineage>
</organism>
<feature type="region of interest" description="Disordered" evidence="1">
    <location>
        <begin position="26"/>
        <end position="52"/>
    </location>
</feature>
<name>A0AA49GI34_9BACT</name>
<dbReference type="AlphaFoldDB" id="A0AA49GI34"/>
<dbReference type="EMBL" id="CP120682">
    <property type="protein sequence ID" value="WKN34288.1"/>
    <property type="molecule type" value="Genomic_DNA"/>
</dbReference>
<gene>
    <name evidence="3" type="ORF">K4G66_18075</name>
</gene>
<dbReference type="Gene3D" id="1.20.1260.10">
    <property type="match status" value="1"/>
</dbReference>
<feature type="domain" description="DUF4142" evidence="2">
    <location>
        <begin position="58"/>
        <end position="189"/>
    </location>
</feature>
<sequence length="195" mass="21732">MKKLHYFLGTILLSGSLLLSSCDSSQQSASENNQDSVVVAGEQGTNNDLEDDTSSAADRVMFAVMSTRMQTEISRIAEQKASSQALKDLSRAVIDTNEMIIARIQDLAEATETQIPDALNTDQQEVIDSLQQLQPQEFDKAYLEVLARDQRQLIDNLQQLNADAENPITRGLVEDIADMQQPQLERIQSMQDEIM</sequence>
<dbReference type="PROSITE" id="PS51257">
    <property type="entry name" value="PROKAR_LIPOPROTEIN"/>
    <property type="match status" value="1"/>
</dbReference>
<proteinExistence type="predicted"/>
<reference evidence="3" key="2">
    <citation type="journal article" date="2024" name="Antonie Van Leeuwenhoek">
        <title>Roseihalotalea indica gen. nov., sp. nov., a halophilic Bacteroidetes from mesopelagic Southwest Indian Ocean with higher carbohydrate metabolic potential.</title>
        <authorList>
            <person name="Chen B."/>
            <person name="Zhang M."/>
            <person name="Lin D."/>
            <person name="Ye J."/>
            <person name="Tang K."/>
        </authorList>
    </citation>
    <scope>NUCLEOTIDE SEQUENCE</scope>
    <source>
        <strain evidence="3">TK19036</strain>
    </source>
</reference>
<dbReference type="InterPro" id="IPR012347">
    <property type="entry name" value="Ferritin-like"/>
</dbReference>
<dbReference type="InterPro" id="IPR025419">
    <property type="entry name" value="DUF4142"/>
</dbReference>
<protein>
    <submittedName>
        <fullName evidence="3">DUF4142 domain-containing protein</fullName>
    </submittedName>
</protein>
<dbReference type="Pfam" id="PF13628">
    <property type="entry name" value="DUF4142"/>
    <property type="match status" value="1"/>
</dbReference>
<evidence type="ECO:0000259" key="2">
    <source>
        <dbReference type="Pfam" id="PF13628"/>
    </source>
</evidence>
<evidence type="ECO:0000313" key="3">
    <source>
        <dbReference type="EMBL" id="WKN34288.1"/>
    </source>
</evidence>
<evidence type="ECO:0000256" key="1">
    <source>
        <dbReference type="SAM" id="MobiDB-lite"/>
    </source>
</evidence>
<reference evidence="3" key="1">
    <citation type="journal article" date="2023" name="Comput. Struct. Biotechnol. J.">
        <title>Discovery of a novel marine Bacteroidetes with a rich repertoire of carbohydrate-active enzymes.</title>
        <authorList>
            <person name="Chen B."/>
            <person name="Liu G."/>
            <person name="Chen Q."/>
            <person name="Wang H."/>
            <person name="Liu L."/>
            <person name="Tang K."/>
        </authorList>
    </citation>
    <scope>NUCLEOTIDE SEQUENCE</scope>
    <source>
        <strain evidence="3">TK19036</strain>
    </source>
</reference>
<accession>A0AA49GI34</accession>